<accession>E0XQ80</accession>
<organism evidence="1">
    <name type="scientific">uncultured gamma proteobacterium HF0010_01E20</name>
    <dbReference type="NCBI Taxonomy" id="710977"/>
    <lineage>
        <taxon>Bacteria</taxon>
        <taxon>Pseudomonadati</taxon>
        <taxon>Pseudomonadota</taxon>
        <taxon>Gammaproteobacteria</taxon>
        <taxon>environmental samples</taxon>
    </lineage>
</organism>
<proteinExistence type="predicted"/>
<dbReference type="AlphaFoldDB" id="E0XQ80"/>
<evidence type="ECO:0000313" key="1">
    <source>
        <dbReference type="EMBL" id="ADI16571.1"/>
    </source>
</evidence>
<dbReference type="EMBL" id="GU474841">
    <property type="protein sequence ID" value="ADI16571.1"/>
    <property type="molecule type" value="Genomic_DNA"/>
</dbReference>
<sequence>MERVAGIEPASSAWKAEVLPLNHTRVPLSQRFVVTQKIRYRKLWWWEKDSNLRRHSRQIYSLIPLTAREPHQNFRAPLGA</sequence>
<dbReference type="AntiFam" id="ANF00014">
    <property type="entry name" value="tRNA translation"/>
</dbReference>
<protein>
    <submittedName>
        <fullName evidence="1">Uncharacterized protein</fullName>
    </submittedName>
</protein>
<name>E0XQ80_9GAMM</name>
<reference evidence="1" key="1">
    <citation type="journal article" date="2011" name="Environ. Microbiol.">
        <title>Time-series analyses of Monterey Bay coastal microbial picoplankton using a 'genome proxy' microarray.</title>
        <authorList>
            <person name="Rich V.I."/>
            <person name="Pham V.D."/>
            <person name="Eppley J."/>
            <person name="Shi Y."/>
            <person name="DeLong E.F."/>
        </authorList>
    </citation>
    <scope>NUCLEOTIDE SEQUENCE</scope>
</reference>